<evidence type="ECO:0000313" key="9">
    <source>
        <dbReference type="EMBL" id="KAK0639824.1"/>
    </source>
</evidence>
<keyword evidence="4" id="KW-0732">Signal</keyword>
<dbReference type="Pfam" id="PF07519">
    <property type="entry name" value="Tannase"/>
    <property type="match status" value="1"/>
</dbReference>
<keyword evidence="10" id="KW-1185">Reference proteome</keyword>
<gene>
    <name evidence="9" type="ORF">B0T16DRAFT_440160</name>
</gene>
<evidence type="ECO:0000256" key="1">
    <source>
        <dbReference type="ARBA" id="ARBA00006249"/>
    </source>
</evidence>
<evidence type="ECO:0000256" key="2">
    <source>
        <dbReference type="ARBA" id="ARBA00022487"/>
    </source>
</evidence>
<reference evidence="9" key="1">
    <citation type="submission" date="2023-06" db="EMBL/GenBank/DDBJ databases">
        <title>Genome-scale phylogeny and comparative genomics of the fungal order Sordariales.</title>
        <authorList>
            <consortium name="Lawrence Berkeley National Laboratory"/>
            <person name="Hensen N."/>
            <person name="Bonometti L."/>
            <person name="Westerberg I."/>
            <person name="Brannstrom I.O."/>
            <person name="Guillou S."/>
            <person name="Cros-Aarteil S."/>
            <person name="Calhoun S."/>
            <person name="Haridas S."/>
            <person name="Kuo A."/>
            <person name="Mondo S."/>
            <person name="Pangilinan J."/>
            <person name="Riley R."/>
            <person name="Labutti K."/>
            <person name="Andreopoulos B."/>
            <person name="Lipzen A."/>
            <person name="Chen C."/>
            <person name="Yanf M."/>
            <person name="Daum C."/>
            <person name="Ng V."/>
            <person name="Clum A."/>
            <person name="Steindorff A."/>
            <person name="Ohm R."/>
            <person name="Martin F."/>
            <person name="Silar P."/>
            <person name="Natvig D."/>
            <person name="Lalanne C."/>
            <person name="Gautier V."/>
            <person name="Ament-Velasquez S.L."/>
            <person name="Kruys A."/>
            <person name="Hutchinson M.I."/>
            <person name="Powell A.J."/>
            <person name="Barry K."/>
            <person name="Miller A.N."/>
            <person name="Grigoriev I.V."/>
            <person name="Debuchy R."/>
            <person name="Gladieux P."/>
            <person name="Thoren M.H."/>
            <person name="Johannesson H."/>
        </authorList>
    </citation>
    <scope>NUCLEOTIDE SEQUENCE</scope>
    <source>
        <strain evidence="9">SMH2532-1</strain>
    </source>
</reference>
<keyword evidence="7" id="KW-1015">Disulfide bond</keyword>
<dbReference type="InterPro" id="IPR011118">
    <property type="entry name" value="Tannase/feruloyl_esterase"/>
</dbReference>
<evidence type="ECO:0000256" key="5">
    <source>
        <dbReference type="ARBA" id="ARBA00022801"/>
    </source>
</evidence>
<protein>
    <recommendedName>
        <fullName evidence="8">Carboxylic ester hydrolase</fullName>
        <ecNumber evidence="8">3.1.1.-</ecNumber>
    </recommendedName>
</protein>
<keyword evidence="3" id="KW-0479">Metal-binding</keyword>
<evidence type="ECO:0000256" key="7">
    <source>
        <dbReference type="ARBA" id="ARBA00023157"/>
    </source>
</evidence>
<accession>A0AA39XT95</accession>
<keyword evidence="6" id="KW-0106">Calcium</keyword>
<dbReference type="Proteomes" id="UP001174936">
    <property type="component" value="Unassembled WGS sequence"/>
</dbReference>
<dbReference type="EC" id="3.1.1.-" evidence="8"/>
<name>A0AA39XT95_9PEZI</name>
<dbReference type="EMBL" id="JAULSV010000007">
    <property type="protein sequence ID" value="KAK0639824.1"/>
    <property type="molecule type" value="Genomic_DNA"/>
</dbReference>
<proteinExistence type="inferred from homology"/>
<dbReference type="SUPFAM" id="SSF53474">
    <property type="entry name" value="alpha/beta-Hydrolases"/>
    <property type="match status" value="1"/>
</dbReference>
<comment type="caution">
    <text evidence="9">The sequence shown here is derived from an EMBL/GenBank/DDBJ whole genome shotgun (WGS) entry which is preliminary data.</text>
</comment>
<evidence type="ECO:0000313" key="10">
    <source>
        <dbReference type="Proteomes" id="UP001174936"/>
    </source>
</evidence>
<keyword evidence="5 8" id="KW-0378">Hydrolase</keyword>
<dbReference type="AlphaFoldDB" id="A0AA39XT95"/>
<evidence type="ECO:0000256" key="3">
    <source>
        <dbReference type="ARBA" id="ARBA00022723"/>
    </source>
</evidence>
<comment type="similarity">
    <text evidence="1 8">Belongs to the tannase family.</text>
</comment>
<dbReference type="GO" id="GO:0030600">
    <property type="term" value="F:feruloyl esterase activity"/>
    <property type="evidence" value="ECO:0007669"/>
    <property type="project" value="UniProtKB-ARBA"/>
</dbReference>
<dbReference type="PANTHER" id="PTHR33938">
    <property type="entry name" value="FERULOYL ESTERASE B-RELATED"/>
    <property type="match status" value="1"/>
</dbReference>
<sequence>MADELGLGREMRPFCRLLRNEAISLSLSEVCTTAYVQAALPATSFLQGVEPIPSLVTANAVRNFTVNGGSTALSTSNRDFCNVTFTYARTGRSDKVNLWFYLPSPDQFQNRFLATGGGGLAITSGERALTGGLVYGAATGTTDGGFGGWRNDLSTVLLRADGTLNYDMLFAYGYTAIHEMTLLGKELTRKFYASSNPSPEKFYSYYQGCSEGGREGFSQIQRYGPIFDGVALGAPAFRQAFLQVAHLFPPVAENTLGYWPSPCELDKINTDAIKACDGLDGLVDGVVSRTDLCKLHHNASSSVGTPYNCPASTNRGVTSPAAQGTVTEKAVKIAETIWDGLKDSKGRQVYISTPLSANFADATTTFNSTTGKYEAVAGGIGLQYVNLFLKEIRSSTLSLQGVTYDTLRSWILDGMRKFGDTLQTNWPDLEDFRAGGGKIVHWHGEADSSIPAASSLLYHDAVRKIMYPGAGYNESFAKLNEWYRFFLVPGAGHCGPNAQQANGPFPQDVLGSVIDWVEKGVNPSRLNATVQAGLAKGEQQGLCSWPLRPLWKEGRLDCVYHQESVDSWLPKLDSIPVPVY</sequence>
<organism evidence="9 10">
    <name type="scientific">Cercophora newfieldiana</name>
    <dbReference type="NCBI Taxonomy" id="92897"/>
    <lineage>
        <taxon>Eukaryota</taxon>
        <taxon>Fungi</taxon>
        <taxon>Dikarya</taxon>
        <taxon>Ascomycota</taxon>
        <taxon>Pezizomycotina</taxon>
        <taxon>Sordariomycetes</taxon>
        <taxon>Sordariomycetidae</taxon>
        <taxon>Sordariales</taxon>
        <taxon>Lasiosphaeriaceae</taxon>
        <taxon>Cercophora</taxon>
    </lineage>
</organism>
<evidence type="ECO:0000256" key="4">
    <source>
        <dbReference type="ARBA" id="ARBA00022729"/>
    </source>
</evidence>
<evidence type="ECO:0000256" key="6">
    <source>
        <dbReference type="ARBA" id="ARBA00022837"/>
    </source>
</evidence>
<dbReference type="PANTHER" id="PTHR33938:SF16">
    <property type="entry name" value="CARBOXYLIC ESTER HYDROLASE"/>
    <property type="match status" value="1"/>
</dbReference>
<keyword evidence="2" id="KW-0719">Serine esterase</keyword>
<evidence type="ECO:0000256" key="8">
    <source>
        <dbReference type="RuleBase" id="RU361238"/>
    </source>
</evidence>
<dbReference type="InterPro" id="IPR029058">
    <property type="entry name" value="AB_hydrolase_fold"/>
</dbReference>
<dbReference type="GO" id="GO:0046872">
    <property type="term" value="F:metal ion binding"/>
    <property type="evidence" value="ECO:0007669"/>
    <property type="project" value="UniProtKB-KW"/>
</dbReference>